<keyword evidence="1" id="KW-0378">Hydrolase</keyword>
<dbReference type="KEGG" id="vg:65118947"/>
<accession>A0A411CU04</accession>
<gene>
    <name evidence="1" type="primary">19</name>
    <name evidence="1" type="ORF">SEA_IDYN_19</name>
</gene>
<name>A0A411CU04_9CAUD</name>
<sequence>MTDILDTPDLVQALEGVPPRSLMGDGGVLTPAGERLIEMGLKALVLCAHLQAEKAGWNENRNTVIEELALVTTEVAEAIEEARDGCPGVEGLYFDIETQKPEGIASEIGDVIIRSAHLSTNPQYGSIDVVEGTLAKLRYNPTRGHRHGGRLA</sequence>
<dbReference type="Gene3D" id="1.10.287.1080">
    <property type="entry name" value="MazG-like"/>
    <property type="match status" value="1"/>
</dbReference>
<organism evidence="1 2">
    <name type="scientific">Gordonia phage IDyn</name>
    <dbReference type="NCBI Taxonomy" id="2510506"/>
    <lineage>
        <taxon>Viruses</taxon>
        <taxon>Duplodnaviria</taxon>
        <taxon>Heunggongvirae</taxon>
        <taxon>Uroviricota</taxon>
        <taxon>Caudoviricetes</taxon>
        <taxon>Zierdtviridae</taxon>
        <taxon>Emilbogenvirinae</taxon>
        <taxon>Sukkupivirus</taxon>
        <taxon>Sukkupivirus idyn</taxon>
    </lineage>
</organism>
<dbReference type="SUPFAM" id="SSF101386">
    <property type="entry name" value="all-alpha NTP pyrophosphatases"/>
    <property type="match status" value="1"/>
</dbReference>
<proteinExistence type="predicted"/>
<evidence type="ECO:0000313" key="2">
    <source>
        <dbReference type="Proteomes" id="UP000289329"/>
    </source>
</evidence>
<reference evidence="1 2" key="1">
    <citation type="submission" date="2019-01" db="EMBL/GenBank/DDBJ databases">
        <authorList>
            <person name="Gales J.M."/>
            <person name="Amanuel B.M."/>
            <person name="Anspach C.J."/>
            <person name="Chiquito R.J."/>
            <person name="Hall J.T."/>
            <person name="Hotaki K."/>
            <person name="Lozano B."/>
            <person name="Aloor H.L."/>
            <person name="Leadon S.A."/>
            <person name="Fogarty M.P."/>
            <person name="Washington J.M."/>
            <person name="Garlena R.A."/>
            <person name="Russell D.A."/>
            <person name="Pope W.H."/>
            <person name="Jacobs-Sera D."/>
            <person name="Hatfull G.F."/>
        </authorList>
    </citation>
    <scope>NUCLEOTIDE SEQUENCE [LARGE SCALE GENOMIC DNA]</scope>
</reference>
<protein>
    <submittedName>
        <fullName evidence="1">MazG-like nucleotide pyrophosphohydrolase</fullName>
    </submittedName>
</protein>
<dbReference type="GeneID" id="65118947"/>
<evidence type="ECO:0000313" key="1">
    <source>
        <dbReference type="EMBL" id="QAY17367.1"/>
    </source>
</evidence>
<dbReference type="EMBL" id="MK433272">
    <property type="protein sequence ID" value="QAY17367.1"/>
    <property type="molecule type" value="Genomic_DNA"/>
</dbReference>
<dbReference type="Proteomes" id="UP000289329">
    <property type="component" value="Segment"/>
</dbReference>
<dbReference type="RefSeq" id="YP_010101235.1">
    <property type="nucleotide sequence ID" value="NC_055789.1"/>
</dbReference>
<keyword evidence="2" id="KW-1185">Reference proteome</keyword>
<dbReference type="GO" id="GO:0016787">
    <property type="term" value="F:hydrolase activity"/>
    <property type="evidence" value="ECO:0007669"/>
    <property type="project" value="UniProtKB-KW"/>
</dbReference>